<comment type="caution">
    <text evidence="1">The sequence shown here is derived from an EMBL/GenBank/DDBJ whole genome shotgun (WGS) entry which is preliminary data.</text>
</comment>
<dbReference type="InterPro" id="IPR025394">
    <property type="entry name" value="DUF4127"/>
</dbReference>
<gene>
    <name evidence="1" type="ORF">ACFQB0_13235</name>
</gene>
<sequence length="499" mass="54239">MRIALVPLDERPVNVDLPQQVAAIAGVEIVVPPIEILPAMRKPAQLNKLHEWMREQVRNPQTTHLVACIDTVVHGGIIPARITSDTTDEVLRRLAIFTELRNLNPHMNVAAASLIMRASDSYSAVEEPEYWSSVGRQLHRIGGDLHRALEQDVQTGHSSFFVDKDVDSDVTRDFELRRLRNHMVNLATVALHENGELDTLALTADDTAPYSAGSAEQVWLRHWCRALPGGRSVMMYPGADEVGAVLVARALTSGMKPPTFSIACGEIDGLERVPNFENAPLLDSLTRQIIAAGGRLAENGERPDIVLIAHAPDPSHGDYFGSRPTSDPNATERTIALTRGALQDGLSVALADVRFSNGGDPALVEKLADEGLLMKLASYGGWNTAGNTIGGVVAQAIAHWVGGQTGTFDELEAQRALLTRVLDDSAYQSGIRPALHDTIFGGQIGPVPEQTQRLARDRIVSGLQQYVDRITTSSTQWSVADVSLPWARSFEIGLTLLPR</sequence>
<accession>A0ABW1VJZ8</accession>
<name>A0ABW1VJZ8_9MICO</name>
<reference evidence="2" key="1">
    <citation type="journal article" date="2019" name="Int. J. Syst. Evol. Microbiol.">
        <title>The Global Catalogue of Microorganisms (GCM) 10K type strain sequencing project: providing services to taxonomists for standard genome sequencing and annotation.</title>
        <authorList>
            <consortium name="The Broad Institute Genomics Platform"/>
            <consortium name="The Broad Institute Genome Sequencing Center for Infectious Disease"/>
            <person name="Wu L."/>
            <person name="Ma J."/>
        </authorList>
    </citation>
    <scope>NUCLEOTIDE SEQUENCE [LARGE SCALE GENOMIC DNA]</scope>
    <source>
        <strain evidence="2">CCUG 43304</strain>
    </source>
</reference>
<dbReference type="Pfam" id="PF13552">
    <property type="entry name" value="DUF4127"/>
    <property type="match status" value="1"/>
</dbReference>
<dbReference type="Proteomes" id="UP001596306">
    <property type="component" value="Unassembled WGS sequence"/>
</dbReference>
<evidence type="ECO:0000313" key="1">
    <source>
        <dbReference type="EMBL" id="MFC6357069.1"/>
    </source>
</evidence>
<keyword evidence="2" id="KW-1185">Reference proteome</keyword>
<evidence type="ECO:0000313" key="2">
    <source>
        <dbReference type="Proteomes" id="UP001596306"/>
    </source>
</evidence>
<proteinExistence type="predicted"/>
<dbReference type="EMBL" id="JBHSTP010000003">
    <property type="protein sequence ID" value="MFC6357069.1"/>
    <property type="molecule type" value="Genomic_DNA"/>
</dbReference>
<organism evidence="1 2">
    <name type="scientific">Luethyella okanaganae</name>
    <dbReference type="NCBI Taxonomy" id="69372"/>
    <lineage>
        <taxon>Bacteria</taxon>
        <taxon>Bacillati</taxon>
        <taxon>Actinomycetota</taxon>
        <taxon>Actinomycetes</taxon>
        <taxon>Micrococcales</taxon>
        <taxon>Microbacteriaceae</taxon>
        <taxon>Luethyella</taxon>
    </lineage>
</organism>
<protein>
    <submittedName>
        <fullName evidence="1">DUF4127 family protein</fullName>
    </submittedName>
</protein>
<dbReference type="RefSeq" id="WP_386732462.1">
    <property type="nucleotide sequence ID" value="NZ_JBHSTP010000003.1"/>
</dbReference>